<dbReference type="InterPro" id="IPR025272">
    <property type="entry name" value="SocA_Panacea"/>
</dbReference>
<evidence type="ECO:0000259" key="1">
    <source>
        <dbReference type="Pfam" id="PF13274"/>
    </source>
</evidence>
<keyword evidence="3" id="KW-1185">Reference proteome</keyword>
<comment type="caution">
    <text evidence="2">The sequence shown here is derived from an EMBL/GenBank/DDBJ whole genome shotgun (WGS) entry which is preliminary data.</text>
</comment>
<protein>
    <submittedName>
        <fullName evidence="2">Phage-associated protein</fullName>
    </submittedName>
</protein>
<name>S3HIR3_9HYPH</name>
<evidence type="ECO:0000313" key="3">
    <source>
        <dbReference type="Proteomes" id="UP000014411"/>
    </source>
</evidence>
<evidence type="ECO:0000313" key="2">
    <source>
        <dbReference type="EMBL" id="EPE98632.1"/>
    </source>
</evidence>
<dbReference type="AlphaFoldDB" id="S3HIR3"/>
<dbReference type="HOGENOM" id="CLU_110683_1_1_5"/>
<proteinExistence type="predicted"/>
<dbReference type="eggNOG" id="COG3600">
    <property type="taxonomic scope" value="Bacteria"/>
</dbReference>
<reference evidence="2 3" key="1">
    <citation type="journal article" date="2012" name="J. Bacteriol.">
        <title>Genome sequence of Rhizobium grahamii CCGE502, a broad-host-range symbiont with low nodulation competitiveness in Phaseolus vulgaris.</title>
        <authorList>
            <person name="Althabegoiti M.J."/>
            <person name="Lozano L."/>
            <person name="Torres-Tejerizo G."/>
            <person name="Ormeno-Orrillo E."/>
            <person name="Rogel M.A."/>
            <person name="Gonzalez V."/>
            <person name="Martinez-Romero E."/>
        </authorList>
    </citation>
    <scope>NUCLEOTIDE SEQUENCE [LARGE SCALE GENOMIC DNA]</scope>
    <source>
        <strain evidence="2 3">CCGE 502</strain>
    </source>
</reference>
<accession>S3HIR3</accession>
<dbReference type="Pfam" id="PF13274">
    <property type="entry name" value="SocA_Panacea"/>
    <property type="match status" value="1"/>
</dbReference>
<gene>
    <name evidence="2" type="ORF">RGCCGE502_09405</name>
</gene>
<dbReference type="Proteomes" id="UP000014411">
    <property type="component" value="Unassembled WGS sequence"/>
</dbReference>
<dbReference type="EMBL" id="AEYE02000011">
    <property type="protein sequence ID" value="EPE98632.1"/>
    <property type="molecule type" value="Genomic_DNA"/>
</dbReference>
<organism evidence="2 3">
    <name type="scientific">Rhizobium grahamii CCGE 502</name>
    <dbReference type="NCBI Taxonomy" id="990285"/>
    <lineage>
        <taxon>Bacteria</taxon>
        <taxon>Pseudomonadati</taxon>
        <taxon>Pseudomonadota</taxon>
        <taxon>Alphaproteobacteria</taxon>
        <taxon>Hyphomicrobiales</taxon>
        <taxon>Rhizobiaceae</taxon>
        <taxon>Rhizobium/Agrobacterium group</taxon>
        <taxon>Rhizobium</taxon>
    </lineage>
</organism>
<sequence length="154" mass="17596">MYNTRHVLNTLLQRAFKEGRTDVSPMKAQKLLFYTHGWHLATTGHPAIEHNFDVWQFGPVVPDLYHDLKHFGSGPVSSYVKNPFEDKPFVVNPMKKALYESLDIAWEKYIGIPAVNLSAMTHEVGSPWDVARRQGLSTIPNALIRDYFVRSASR</sequence>
<feature type="domain" description="Antitoxin SocA-like Panacea" evidence="1">
    <location>
        <begin position="29"/>
        <end position="128"/>
    </location>
</feature>
<dbReference type="RefSeq" id="WP_016553919.1">
    <property type="nucleotide sequence ID" value="NZ_AEYE02000011.1"/>
</dbReference>
<dbReference type="STRING" id="990285.RGCCGE502_09405"/>